<evidence type="ECO:0000313" key="2">
    <source>
        <dbReference type="Proteomes" id="UP001234202"/>
    </source>
</evidence>
<dbReference type="Proteomes" id="UP001234202">
    <property type="component" value="Unassembled WGS sequence"/>
</dbReference>
<comment type="caution">
    <text evidence="1">The sequence shown here is derived from an EMBL/GenBank/DDBJ whole genome shotgun (WGS) entry which is preliminary data.</text>
</comment>
<sequence>MSSSDPIALDDSTFKLDQRQWKPYSERNQSTVRATFRPPLPNDTSRTNHVHATRRSVPSAFSPPGFFTDRALANISTHIMDAGVLARVGYNYEPLAIPRSATQTLEEARLARDSSLEWSVFGEDDGVSFDGTGDTVAQGQMGVDESSRMNRGSNTSSEDQLQLSNRTFRANVVNRHSINPAETGYESLNEGSATIARDGSGDAMLAFSDMIDVEMGQTPSSAQALNNAQRPINQATSKSSSGTTISSSIEYPRSVPRYHLSHDPTDSLSAYEYVHRGSNGTAHSTYSASHQSMRMSETPISGIAVSTPLTHFATTLSTSRTTDSQSFGRAALADRTVMIQAGVRSISRTMVAESSRRGRNENDSTPLTTLEVSPVATTRRNTRSTDQEMHSTPLSDYAAAAPPSNKGRPDHLPVSPIQPIALPAVQMEDEDVSVEYGRRESVSPLQDASRDSASRRSTLSHTDLQAGDPCSVSQDGDQGSDLQEGQSERLEAVSLQDLAGRSDSGESIDNDDVPVIEKRLSGNSMLRLTPDATSVPRPTPLNKPDNRYSRRQLRDVVQGGTRKVGSPSGERQSVSAASQFHNDPSSSKQANLYCAQRCLRPWGIVEDWNEIDRMELSVEYVV</sequence>
<proteinExistence type="predicted"/>
<accession>A0ACC2XPZ2</accession>
<name>A0ACC2XPZ2_9TREE</name>
<evidence type="ECO:0000313" key="1">
    <source>
        <dbReference type="EMBL" id="KAJ9124757.1"/>
    </source>
</evidence>
<gene>
    <name evidence="1" type="ORF">QFC24_003125</name>
</gene>
<keyword evidence="2" id="KW-1185">Reference proteome</keyword>
<organism evidence="1 2">
    <name type="scientific">Naganishia onofrii</name>
    <dbReference type="NCBI Taxonomy" id="1851511"/>
    <lineage>
        <taxon>Eukaryota</taxon>
        <taxon>Fungi</taxon>
        <taxon>Dikarya</taxon>
        <taxon>Basidiomycota</taxon>
        <taxon>Agaricomycotina</taxon>
        <taxon>Tremellomycetes</taxon>
        <taxon>Filobasidiales</taxon>
        <taxon>Filobasidiaceae</taxon>
        <taxon>Naganishia</taxon>
    </lineage>
</organism>
<reference evidence="1" key="1">
    <citation type="submission" date="2023-04" db="EMBL/GenBank/DDBJ databases">
        <title>Draft Genome sequencing of Naganishia species isolated from polar environments using Oxford Nanopore Technology.</title>
        <authorList>
            <person name="Leo P."/>
            <person name="Venkateswaran K."/>
        </authorList>
    </citation>
    <scope>NUCLEOTIDE SEQUENCE</scope>
    <source>
        <strain evidence="1">DBVPG 5303</strain>
    </source>
</reference>
<dbReference type="EMBL" id="JASBWV010000009">
    <property type="protein sequence ID" value="KAJ9124757.1"/>
    <property type="molecule type" value="Genomic_DNA"/>
</dbReference>
<protein>
    <submittedName>
        <fullName evidence="1">Uncharacterized protein</fullName>
    </submittedName>
</protein>